<evidence type="ECO:0000313" key="7">
    <source>
        <dbReference type="Proteomes" id="UP000027222"/>
    </source>
</evidence>
<keyword evidence="1" id="KW-0479">Metal-binding</keyword>
<name>A0A067TIW4_GALM3</name>
<dbReference type="PROSITE" id="PS50865">
    <property type="entry name" value="ZF_MYND_2"/>
    <property type="match status" value="1"/>
</dbReference>
<keyword evidence="7" id="KW-1185">Reference proteome</keyword>
<accession>A0A067TIW4</accession>
<gene>
    <name evidence="6" type="ORF">GALMADRAFT_264462</name>
</gene>
<dbReference type="OrthoDB" id="3020010at2759"/>
<feature type="domain" description="MYND-type" evidence="5">
    <location>
        <begin position="210"/>
        <end position="256"/>
    </location>
</feature>
<organism evidence="6 7">
    <name type="scientific">Galerina marginata (strain CBS 339.88)</name>
    <dbReference type="NCBI Taxonomy" id="685588"/>
    <lineage>
        <taxon>Eukaryota</taxon>
        <taxon>Fungi</taxon>
        <taxon>Dikarya</taxon>
        <taxon>Basidiomycota</taxon>
        <taxon>Agaricomycotina</taxon>
        <taxon>Agaricomycetes</taxon>
        <taxon>Agaricomycetidae</taxon>
        <taxon>Agaricales</taxon>
        <taxon>Agaricineae</taxon>
        <taxon>Strophariaceae</taxon>
        <taxon>Galerina</taxon>
    </lineage>
</organism>
<proteinExistence type="predicted"/>
<evidence type="ECO:0000256" key="2">
    <source>
        <dbReference type="ARBA" id="ARBA00022771"/>
    </source>
</evidence>
<dbReference type="Proteomes" id="UP000027222">
    <property type="component" value="Unassembled WGS sequence"/>
</dbReference>
<dbReference type="SUPFAM" id="SSF144232">
    <property type="entry name" value="HIT/MYND zinc finger-like"/>
    <property type="match status" value="1"/>
</dbReference>
<dbReference type="Gene3D" id="6.10.140.2220">
    <property type="match status" value="1"/>
</dbReference>
<evidence type="ECO:0000256" key="4">
    <source>
        <dbReference type="PROSITE-ProRule" id="PRU00134"/>
    </source>
</evidence>
<reference evidence="7" key="1">
    <citation type="journal article" date="2014" name="Proc. Natl. Acad. Sci. U.S.A.">
        <title>Extensive sampling of basidiomycete genomes demonstrates inadequacy of the white-rot/brown-rot paradigm for wood decay fungi.</title>
        <authorList>
            <person name="Riley R."/>
            <person name="Salamov A.A."/>
            <person name="Brown D.W."/>
            <person name="Nagy L.G."/>
            <person name="Floudas D."/>
            <person name="Held B.W."/>
            <person name="Levasseur A."/>
            <person name="Lombard V."/>
            <person name="Morin E."/>
            <person name="Otillar R."/>
            <person name="Lindquist E.A."/>
            <person name="Sun H."/>
            <person name="LaButti K.M."/>
            <person name="Schmutz J."/>
            <person name="Jabbour D."/>
            <person name="Luo H."/>
            <person name="Baker S.E."/>
            <person name="Pisabarro A.G."/>
            <person name="Walton J.D."/>
            <person name="Blanchette R.A."/>
            <person name="Henrissat B."/>
            <person name="Martin F."/>
            <person name="Cullen D."/>
            <person name="Hibbett D.S."/>
            <person name="Grigoriev I.V."/>
        </authorList>
    </citation>
    <scope>NUCLEOTIDE SEQUENCE [LARGE SCALE GENOMIC DNA]</scope>
    <source>
        <strain evidence="7">CBS 339.88</strain>
    </source>
</reference>
<evidence type="ECO:0000256" key="1">
    <source>
        <dbReference type="ARBA" id="ARBA00022723"/>
    </source>
</evidence>
<evidence type="ECO:0000313" key="6">
    <source>
        <dbReference type="EMBL" id="KDR82287.1"/>
    </source>
</evidence>
<dbReference type="Pfam" id="PF01753">
    <property type="entry name" value="zf-MYND"/>
    <property type="match status" value="1"/>
</dbReference>
<dbReference type="GO" id="GO:0008270">
    <property type="term" value="F:zinc ion binding"/>
    <property type="evidence" value="ECO:0007669"/>
    <property type="project" value="UniProtKB-KW"/>
</dbReference>
<evidence type="ECO:0000259" key="5">
    <source>
        <dbReference type="PROSITE" id="PS50865"/>
    </source>
</evidence>
<sequence length="418" mass="47388">MLCGLQRIVSLEAAYFLSHQDLANKWLSASVSDREKHALIGIAGACAISPNLNQARLSCAQELRVSHLSSNGQVFLDLLHAIAPQDLSGIPSEPQYINNDEWDRVQNAHRDDNDEVQKVALGSILVLRTKLITHVLQFIVHSVLDMDLPVVPVHKAKHKSGKEKKKNPDPLQQLHKDAMLQVYGKEKYDEIAAEFKTAFKERKANKISGCRHCCGMEKTRESFKRCAACFKIGREVLYCSKECQVANWKIEHKLICGKPLDYETAANLSKIVPKPKHPSGFPPPAPGFKRPLELLNQMQRLSEQPTYDYAVTRSVFENDEDTGYISYTIPVDKVRFRAHRDRAINTGNRTSVALICEYILWDIKMRKATDFRREKVVEQLSREYAWTVEGLEQGLQLLANVRAGFAGNRPLLSYGDYM</sequence>
<dbReference type="EMBL" id="KL142370">
    <property type="protein sequence ID" value="KDR82287.1"/>
    <property type="molecule type" value="Genomic_DNA"/>
</dbReference>
<keyword evidence="3" id="KW-0862">Zinc</keyword>
<keyword evidence="2 4" id="KW-0863">Zinc-finger</keyword>
<dbReference type="InterPro" id="IPR002893">
    <property type="entry name" value="Znf_MYND"/>
</dbReference>
<dbReference type="AlphaFoldDB" id="A0A067TIW4"/>
<dbReference type="HOGENOM" id="CLU_041170_0_0_1"/>
<protein>
    <recommendedName>
        <fullName evidence="5">MYND-type domain-containing protein</fullName>
    </recommendedName>
</protein>
<evidence type="ECO:0000256" key="3">
    <source>
        <dbReference type="ARBA" id="ARBA00022833"/>
    </source>
</evidence>